<dbReference type="InterPro" id="IPR018497">
    <property type="entry name" value="Peptidase_M13_C"/>
</dbReference>
<evidence type="ECO:0000256" key="1">
    <source>
        <dbReference type="ARBA" id="ARBA00001947"/>
    </source>
</evidence>
<protein>
    <submittedName>
        <fullName evidence="11">S-layer homology domain-containing protein</fullName>
    </submittedName>
</protein>
<evidence type="ECO:0000313" key="11">
    <source>
        <dbReference type="EMBL" id="HIT85778.1"/>
    </source>
</evidence>
<organism evidence="11 12">
    <name type="scientific">Candidatus Ornithomonoglobus intestinigallinarum</name>
    <dbReference type="NCBI Taxonomy" id="2840894"/>
    <lineage>
        <taxon>Bacteria</taxon>
        <taxon>Bacillati</taxon>
        <taxon>Bacillota</taxon>
        <taxon>Clostridia</taxon>
        <taxon>Candidatus Ornithomonoglobus</taxon>
    </lineage>
</organism>
<comment type="similarity">
    <text evidence="2">Belongs to the peptidase M13 family.</text>
</comment>
<dbReference type="CDD" id="cd08662">
    <property type="entry name" value="M13"/>
    <property type="match status" value="1"/>
</dbReference>
<reference evidence="11" key="2">
    <citation type="journal article" date="2021" name="PeerJ">
        <title>Extensive microbial diversity within the chicken gut microbiome revealed by metagenomics and culture.</title>
        <authorList>
            <person name="Gilroy R."/>
            <person name="Ravi A."/>
            <person name="Getino M."/>
            <person name="Pursley I."/>
            <person name="Horton D.L."/>
            <person name="Alikhan N.F."/>
            <person name="Baker D."/>
            <person name="Gharbi K."/>
            <person name="Hall N."/>
            <person name="Watson M."/>
            <person name="Adriaenssens E.M."/>
            <person name="Foster-Nyarko E."/>
            <person name="Jarju S."/>
            <person name="Secka A."/>
            <person name="Antonio M."/>
            <person name="Oren A."/>
            <person name="Chaudhuri R.R."/>
            <person name="La Ragione R."/>
            <person name="Hildebrand F."/>
            <person name="Pallen M.J."/>
        </authorList>
    </citation>
    <scope>NUCLEOTIDE SEQUENCE</scope>
    <source>
        <strain evidence="11">CHK181-108</strain>
    </source>
</reference>
<proteinExistence type="inferred from homology"/>
<dbReference type="Pfam" id="PF01431">
    <property type="entry name" value="Peptidase_M13"/>
    <property type="match status" value="1"/>
</dbReference>
<evidence type="ECO:0000256" key="8">
    <source>
        <dbReference type="ARBA" id="ARBA00023049"/>
    </source>
</evidence>
<evidence type="ECO:0000256" key="5">
    <source>
        <dbReference type="ARBA" id="ARBA00022737"/>
    </source>
</evidence>
<comment type="cofactor">
    <cofactor evidence="1">
        <name>Zn(2+)</name>
        <dbReference type="ChEBI" id="CHEBI:29105"/>
    </cofactor>
</comment>
<dbReference type="GO" id="GO:0046872">
    <property type="term" value="F:metal ion binding"/>
    <property type="evidence" value="ECO:0007669"/>
    <property type="project" value="UniProtKB-KW"/>
</dbReference>
<evidence type="ECO:0000256" key="9">
    <source>
        <dbReference type="SAM" id="SignalP"/>
    </source>
</evidence>
<dbReference type="PROSITE" id="PS51885">
    <property type="entry name" value="NEPRILYSIN"/>
    <property type="match status" value="1"/>
</dbReference>
<keyword evidence="6" id="KW-0378">Hydrolase</keyword>
<keyword evidence="9" id="KW-0732">Signal</keyword>
<name>A0A9D1H3W0_9FIRM</name>
<dbReference type="AlphaFoldDB" id="A0A9D1H3W0"/>
<dbReference type="Pfam" id="PF05649">
    <property type="entry name" value="Peptidase_M13_N"/>
    <property type="match status" value="1"/>
</dbReference>
<evidence type="ECO:0000256" key="7">
    <source>
        <dbReference type="ARBA" id="ARBA00022833"/>
    </source>
</evidence>
<dbReference type="GO" id="GO:0004222">
    <property type="term" value="F:metalloendopeptidase activity"/>
    <property type="evidence" value="ECO:0007669"/>
    <property type="project" value="InterPro"/>
</dbReference>
<dbReference type="PANTHER" id="PTHR11733:SF167">
    <property type="entry name" value="FI17812P1-RELATED"/>
    <property type="match status" value="1"/>
</dbReference>
<dbReference type="InterPro" id="IPR000718">
    <property type="entry name" value="Peptidase_M13"/>
</dbReference>
<comment type="caution">
    <text evidence="11">The sequence shown here is derived from an EMBL/GenBank/DDBJ whole genome shotgun (WGS) entry which is preliminary data.</text>
</comment>
<feature type="chain" id="PRO_5038972259" evidence="9">
    <location>
        <begin position="26"/>
        <end position="785"/>
    </location>
</feature>
<evidence type="ECO:0000256" key="3">
    <source>
        <dbReference type="ARBA" id="ARBA00022670"/>
    </source>
</evidence>
<evidence type="ECO:0000313" key="12">
    <source>
        <dbReference type="Proteomes" id="UP000824165"/>
    </source>
</evidence>
<keyword evidence="8" id="KW-0482">Metalloprotease</keyword>
<dbReference type="PRINTS" id="PR00786">
    <property type="entry name" value="NEPRILYSIN"/>
</dbReference>
<reference evidence="11" key="1">
    <citation type="submission" date="2020-10" db="EMBL/GenBank/DDBJ databases">
        <authorList>
            <person name="Gilroy R."/>
        </authorList>
    </citation>
    <scope>NUCLEOTIDE SEQUENCE</scope>
    <source>
        <strain evidence="11">CHK181-108</strain>
    </source>
</reference>
<dbReference type="InterPro" id="IPR042089">
    <property type="entry name" value="Peptidase_M13_dom_2"/>
</dbReference>
<dbReference type="Gene3D" id="1.10.1380.10">
    <property type="entry name" value="Neutral endopeptidase , domain2"/>
    <property type="match status" value="1"/>
</dbReference>
<dbReference type="Pfam" id="PF00395">
    <property type="entry name" value="SLH"/>
    <property type="match status" value="1"/>
</dbReference>
<gene>
    <name evidence="11" type="ORF">IAA60_07740</name>
</gene>
<keyword evidence="4" id="KW-0479">Metal-binding</keyword>
<keyword evidence="7" id="KW-0862">Zinc</keyword>
<feature type="signal peptide" evidence="9">
    <location>
        <begin position="1"/>
        <end position="25"/>
    </location>
</feature>
<evidence type="ECO:0000259" key="10">
    <source>
        <dbReference type="PROSITE" id="PS51272"/>
    </source>
</evidence>
<dbReference type="Gene3D" id="3.40.390.10">
    <property type="entry name" value="Collagenase (Catalytic Domain)"/>
    <property type="match status" value="1"/>
</dbReference>
<keyword evidence="3" id="KW-0645">Protease</keyword>
<dbReference type="EMBL" id="DVLU01000077">
    <property type="protein sequence ID" value="HIT85778.1"/>
    <property type="molecule type" value="Genomic_DNA"/>
</dbReference>
<dbReference type="GO" id="GO:0016485">
    <property type="term" value="P:protein processing"/>
    <property type="evidence" value="ECO:0007669"/>
    <property type="project" value="TreeGrafter"/>
</dbReference>
<evidence type="ECO:0000256" key="2">
    <source>
        <dbReference type="ARBA" id="ARBA00007357"/>
    </source>
</evidence>
<dbReference type="InterPro" id="IPR001119">
    <property type="entry name" value="SLH_dom"/>
</dbReference>
<dbReference type="PROSITE" id="PS51272">
    <property type="entry name" value="SLH"/>
    <property type="match status" value="2"/>
</dbReference>
<feature type="domain" description="SLH" evidence="10">
    <location>
        <begin position="98"/>
        <end position="161"/>
    </location>
</feature>
<accession>A0A9D1H3W0</accession>
<keyword evidence="5" id="KW-0677">Repeat</keyword>
<evidence type="ECO:0000256" key="4">
    <source>
        <dbReference type="ARBA" id="ARBA00022723"/>
    </source>
</evidence>
<dbReference type="InterPro" id="IPR024079">
    <property type="entry name" value="MetalloPept_cat_dom_sf"/>
</dbReference>
<dbReference type="PANTHER" id="PTHR11733">
    <property type="entry name" value="ZINC METALLOPROTEASE FAMILY M13 NEPRILYSIN-RELATED"/>
    <property type="match status" value="1"/>
</dbReference>
<dbReference type="InterPro" id="IPR008753">
    <property type="entry name" value="Peptidase_M13_N"/>
</dbReference>
<sequence>MNNAKKFIAAVLSLSMLASAPAVLAADDDFATRGKVASMLLAAADDYNPEVEKTDIIKGYEDGQLHEENNVTRAEALVMLKRAFGELPEPTGHNARVALPMESFTDIPEWAQAELEDVFDAGIVAGTSEGIFSPNENVTEHQMELFIRRVFALFGTNPKDDFYAAVNKETLETLEIQPGQSTAGTLNTLGLESDDEVEAIINELLENAPYEDGSKEQKIVDYYNTAADIEARNEAGIEPVKKYLDAADEVQSVDELIALQNTMTEELTFAPFLGFTITMDLADSTRYMVYLSTASPALPKTTYISGTDAQKQSFIDYAKELFVLGGETEEDAQAMAQQCYDFNAALAEDMLNIEDSSNVDLIYNIYTLDEIKELFPTVDIDAVYEVSGLEPDDEILVSDVGLAKALGAYMTEENLDTLKAWSKFVVLTNCGSMLNEEFTEAGEKFNQEFAGVQGGRTNEELAMLATQSGMADYIGELYAEKYFSEEAKQDVENMVNDIIAVYRERLQNLDWMSGETKAKAVEKLDAMGIKIGYPDDWETPVDNAEILSAEDGGSYFSNSMAISKATSDYILSLQNEPVDKTAWGAYPFTVNAFYSPQTNDITFPAAILQPPMYDVDASYEENLGGIGYVIAHEITHAFDNNGAKFDKDGNAADWWTEADYDAFEELCGQMVEFYDGWEAVPGVPVNGTLTLSENIADQGAVSCITEIASSLENPDYKALYESIARCWATTASREYYIYASQVDVHSPDKLRVNRTIVSCDEFYEAFDIDENDAMYVAPENRVHIW</sequence>
<evidence type="ECO:0000256" key="6">
    <source>
        <dbReference type="ARBA" id="ARBA00022801"/>
    </source>
</evidence>
<feature type="domain" description="SLH" evidence="10">
    <location>
        <begin position="30"/>
        <end position="94"/>
    </location>
</feature>
<dbReference type="Proteomes" id="UP000824165">
    <property type="component" value="Unassembled WGS sequence"/>
</dbReference>
<dbReference type="GO" id="GO:0005886">
    <property type="term" value="C:plasma membrane"/>
    <property type="evidence" value="ECO:0007669"/>
    <property type="project" value="TreeGrafter"/>
</dbReference>
<dbReference type="SUPFAM" id="SSF55486">
    <property type="entry name" value="Metalloproteases ('zincins'), catalytic domain"/>
    <property type="match status" value="1"/>
</dbReference>